<dbReference type="InterPro" id="IPR029069">
    <property type="entry name" value="HotDog_dom_sf"/>
</dbReference>
<dbReference type="CDD" id="cd03443">
    <property type="entry name" value="PaaI_thioesterase"/>
    <property type="match status" value="1"/>
</dbReference>
<proteinExistence type="inferred from homology"/>
<accession>X1TVG6</accession>
<dbReference type="InterPro" id="IPR039298">
    <property type="entry name" value="ACOT13"/>
</dbReference>
<feature type="non-terminal residue" evidence="4">
    <location>
        <position position="1"/>
    </location>
</feature>
<name>X1TVG6_9ZZZZ</name>
<dbReference type="AlphaFoldDB" id="X1TVG6"/>
<comment type="caution">
    <text evidence="4">The sequence shown here is derived from an EMBL/GenBank/DDBJ whole genome shotgun (WGS) entry which is preliminary data.</text>
</comment>
<organism evidence="4">
    <name type="scientific">marine sediment metagenome</name>
    <dbReference type="NCBI Taxonomy" id="412755"/>
    <lineage>
        <taxon>unclassified sequences</taxon>
        <taxon>metagenomes</taxon>
        <taxon>ecological metagenomes</taxon>
    </lineage>
</organism>
<gene>
    <name evidence="4" type="ORF">S12H4_27172</name>
</gene>
<evidence type="ECO:0000256" key="2">
    <source>
        <dbReference type="ARBA" id="ARBA00022801"/>
    </source>
</evidence>
<dbReference type="Pfam" id="PF03061">
    <property type="entry name" value="4HBT"/>
    <property type="match status" value="1"/>
</dbReference>
<evidence type="ECO:0000313" key="4">
    <source>
        <dbReference type="EMBL" id="GAI95376.1"/>
    </source>
</evidence>
<dbReference type="PANTHER" id="PTHR21660:SF1">
    <property type="entry name" value="ACYL-COENZYME A THIOESTERASE 13"/>
    <property type="match status" value="1"/>
</dbReference>
<dbReference type="EMBL" id="BARW01015491">
    <property type="protein sequence ID" value="GAI95376.1"/>
    <property type="molecule type" value="Genomic_DNA"/>
</dbReference>
<evidence type="ECO:0000256" key="1">
    <source>
        <dbReference type="ARBA" id="ARBA00008324"/>
    </source>
</evidence>
<reference evidence="4" key="1">
    <citation type="journal article" date="2014" name="Front. Microbiol.">
        <title>High frequency of phylogenetically diverse reductive dehalogenase-homologous genes in deep subseafloor sedimentary metagenomes.</title>
        <authorList>
            <person name="Kawai M."/>
            <person name="Futagami T."/>
            <person name="Toyoda A."/>
            <person name="Takaki Y."/>
            <person name="Nishi S."/>
            <person name="Hori S."/>
            <person name="Arai W."/>
            <person name="Tsubouchi T."/>
            <person name="Morono Y."/>
            <person name="Uchiyama I."/>
            <person name="Ito T."/>
            <person name="Fujiyama A."/>
            <person name="Inagaki F."/>
            <person name="Takami H."/>
        </authorList>
    </citation>
    <scope>NUCLEOTIDE SEQUENCE</scope>
    <source>
        <strain evidence="4">Expedition CK06-06</strain>
    </source>
</reference>
<dbReference type="SUPFAM" id="SSF54637">
    <property type="entry name" value="Thioesterase/thiol ester dehydrase-isomerase"/>
    <property type="match status" value="1"/>
</dbReference>
<dbReference type="PANTHER" id="PTHR21660">
    <property type="entry name" value="THIOESTERASE SUPERFAMILY MEMBER-RELATED"/>
    <property type="match status" value="1"/>
</dbReference>
<dbReference type="InterPro" id="IPR003736">
    <property type="entry name" value="PAAI_dom"/>
</dbReference>
<dbReference type="Gene3D" id="3.10.129.10">
    <property type="entry name" value="Hotdog Thioesterase"/>
    <property type="match status" value="1"/>
</dbReference>
<evidence type="ECO:0000259" key="3">
    <source>
        <dbReference type="Pfam" id="PF03061"/>
    </source>
</evidence>
<dbReference type="GO" id="GO:0047617">
    <property type="term" value="F:fatty acyl-CoA hydrolase activity"/>
    <property type="evidence" value="ECO:0007669"/>
    <property type="project" value="InterPro"/>
</dbReference>
<sequence>TQKRIDFLTEDYCQGFIKYCGLKALRVKKGFFESQVVIEKSHRQQDNFIHAGLIATMADHTGGYAAFTIVSENFRILTLEFKINFFKPAYGNALICRSKVINKGKQIIVSESEIYDVRENMEKLVAKGIITMMAVPREKIGID</sequence>
<feature type="domain" description="Thioesterase" evidence="3">
    <location>
        <begin position="47"/>
        <end position="117"/>
    </location>
</feature>
<dbReference type="NCBIfam" id="TIGR00369">
    <property type="entry name" value="unchar_dom_1"/>
    <property type="match status" value="1"/>
</dbReference>
<comment type="similarity">
    <text evidence="1">Belongs to the thioesterase PaaI family.</text>
</comment>
<protein>
    <recommendedName>
        <fullName evidence="3">Thioesterase domain-containing protein</fullName>
    </recommendedName>
</protein>
<dbReference type="InterPro" id="IPR006683">
    <property type="entry name" value="Thioestr_dom"/>
</dbReference>
<keyword evidence="2" id="KW-0378">Hydrolase</keyword>